<sequence>MNTLTEVYDKCIELLKVKSLDDSWSTIEADLKALLNADGPNFAKAEVLEDLRSKLNKASKGKGVAATAVADEIINACKVGVNGFQDRAALLKAMKHFYLVKRKGNQSIWVVDSPKDYPKWTFDEFSGATKEALKTALQKEQEVFGAGHRKTMSDSLQLARKWSSDVQVKLAANDKKTLEKVKRWFHAGEAPKDELAATVAVLLEGFKKIHATCNTTTVIFSDRPHLRAGGEWDNVYASVNSNDVMPVIYIFQVFLTTGKRNCFGQVPKLWLCALTVVHELSHKLVKTEDIRYDDDGLKPGASFTSDQALKNADSWAYFAADVVGVLTKGTIQRVLQ</sequence>
<comment type="caution">
    <text evidence="2">The sequence shown here is derived from an EMBL/GenBank/DDBJ whole genome shotgun (WGS) entry which is preliminary data.</text>
</comment>
<gene>
    <name evidence="2" type="ORF">NP590_14585</name>
</gene>
<dbReference type="InterPro" id="IPR024079">
    <property type="entry name" value="MetalloPept_cat_dom_sf"/>
</dbReference>
<proteinExistence type="predicted"/>
<accession>A0ABT1TJ49</accession>
<dbReference type="InterPro" id="IPR029463">
    <property type="entry name" value="Lys_MEP"/>
</dbReference>
<evidence type="ECO:0000313" key="2">
    <source>
        <dbReference type="EMBL" id="MCQ8105339.1"/>
    </source>
</evidence>
<dbReference type="GO" id="GO:0016787">
    <property type="term" value="F:hydrolase activity"/>
    <property type="evidence" value="ECO:0007669"/>
    <property type="project" value="UniProtKB-KW"/>
</dbReference>
<dbReference type="RefSeq" id="WP_256603281.1">
    <property type="nucleotide sequence ID" value="NZ_JANIBJ010000028.1"/>
</dbReference>
<dbReference type="Proteomes" id="UP001524499">
    <property type="component" value="Unassembled WGS sequence"/>
</dbReference>
<dbReference type="SUPFAM" id="SSF55486">
    <property type="entry name" value="Metalloproteases ('zincins'), catalytic domain"/>
    <property type="match status" value="1"/>
</dbReference>
<dbReference type="EC" id="3.4.24.-" evidence="2"/>
<reference evidence="2 3" key="1">
    <citation type="submission" date="2022-07" db="EMBL/GenBank/DDBJ databases">
        <title>Methylomonas rivi sp. nov., Methylomonas rosea sp. nov., Methylomonas aureus sp. nov. and Methylomonas subterranea sp. nov., four novel methanotrophs isolated from a freshwater creek and the deep terrestrial subsurface.</title>
        <authorList>
            <person name="Abin C."/>
            <person name="Sankaranarayanan K."/>
            <person name="Garner C."/>
            <person name="Sindelar R."/>
            <person name="Kotary K."/>
            <person name="Garner R."/>
            <person name="Barclay S."/>
            <person name="Lawson P."/>
            <person name="Krumholz L."/>
        </authorList>
    </citation>
    <scope>NUCLEOTIDE SEQUENCE [LARGE SCALE GENOMIC DNA]</scope>
    <source>
        <strain evidence="2 3">SURF-2</strain>
    </source>
</reference>
<evidence type="ECO:0000313" key="3">
    <source>
        <dbReference type="Proteomes" id="UP001524499"/>
    </source>
</evidence>
<organism evidence="2 3">
    <name type="scientific">Methylomonas subterranea</name>
    <dbReference type="NCBI Taxonomy" id="2952225"/>
    <lineage>
        <taxon>Bacteria</taxon>
        <taxon>Pseudomonadati</taxon>
        <taxon>Pseudomonadota</taxon>
        <taxon>Gammaproteobacteria</taxon>
        <taxon>Methylococcales</taxon>
        <taxon>Methylococcaceae</taxon>
        <taxon>Methylomonas</taxon>
    </lineage>
</organism>
<keyword evidence="2" id="KW-0378">Hydrolase</keyword>
<dbReference type="EMBL" id="JANIBJ010000028">
    <property type="protein sequence ID" value="MCQ8105339.1"/>
    <property type="molecule type" value="Genomic_DNA"/>
</dbReference>
<dbReference type="CDD" id="cd11007">
    <property type="entry name" value="M35_like_1"/>
    <property type="match status" value="1"/>
</dbReference>
<feature type="domain" description="Lysine-specific metallo-endopeptidase" evidence="1">
    <location>
        <begin position="172"/>
        <end position="320"/>
    </location>
</feature>
<evidence type="ECO:0000259" key="1">
    <source>
        <dbReference type="Pfam" id="PF14521"/>
    </source>
</evidence>
<dbReference type="InterPro" id="IPR034108">
    <property type="entry name" value="Pept_M35-like_proteobacteria"/>
</dbReference>
<keyword evidence="3" id="KW-1185">Reference proteome</keyword>
<dbReference type="Pfam" id="PF14521">
    <property type="entry name" value="Aspzincin_M35"/>
    <property type="match status" value="1"/>
</dbReference>
<name>A0ABT1TJ49_9GAMM</name>
<protein>
    <submittedName>
        <fullName evidence="2">M35 family metallo-endopeptidase</fullName>
        <ecNumber evidence="2">3.4.24.-</ecNumber>
    </submittedName>
</protein>
<dbReference type="Gene3D" id="3.40.390.10">
    <property type="entry name" value="Collagenase (Catalytic Domain)"/>
    <property type="match status" value="1"/>
</dbReference>